<proteinExistence type="predicted"/>
<evidence type="ECO:0000313" key="3">
    <source>
        <dbReference type="Proteomes" id="UP000561681"/>
    </source>
</evidence>
<feature type="chain" id="PRO_5031196390" description="PsbP protein" evidence="1">
    <location>
        <begin position="20"/>
        <end position="173"/>
    </location>
</feature>
<dbReference type="Proteomes" id="UP000561681">
    <property type="component" value="Unassembled WGS sequence"/>
</dbReference>
<evidence type="ECO:0008006" key="4">
    <source>
        <dbReference type="Google" id="ProtNLM"/>
    </source>
</evidence>
<accession>A0A7W7IV12</accession>
<dbReference type="AlphaFoldDB" id="A0A7W7IV12"/>
<sequence>MKQIITLLTVALISVTASAQTKMKEYKAGHTFNVSIPDYMNKTIGLNEDSAIEYASEVKELYGFVIYDLKEDLKMVELNFNSAKEFYDGFMKDFLKDTEKKTISNPVSKTINDINFIEADVDAFDKEANMEIYYLIGVVETKKAFYKILSWSGKENKEKFKGDFQKILYSIKD</sequence>
<keyword evidence="1" id="KW-0732">Signal</keyword>
<keyword evidence="3" id="KW-1185">Reference proteome</keyword>
<evidence type="ECO:0000313" key="2">
    <source>
        <dbReference type="EMBL" id="MBB4800935.1"/>
    </source>
</evidence>
<feature type="signal peptide" evidence="1">
    <location>
        <begin position="1"/>
        <end position="19"/>
    </location>
</feature>
<reference evidence="2 3" key="1">
    <citation type="submission" date="2020-08" db="EMBL/GenBank/DDBJ databases">
        <title>Functional genomics of gut bacteria from endangered species of beetles.</title>
        <authorList>
            <person name="Carlos-Shanley C."/>
        </authorList>
    </citation>
    <scope>NUCLEOTIDE SEQUENCE [LARGE SCALE GENOMIC DNA]</scope>
    <source>
        <strain evidence="2 3">S00142</strain>
    </source>
</reference>
<organism evidence="2 3">
    <name type="scientific">Flavobacterium nitrogenifigens</name>
    <dbReference type="NCBI Taxonomy" id="1617283"/>
    <lineage>
        <taxon>Bacteria</taxon>
        <taxon>Pseudomonadati</taxon>
        <taxon>Bacteroidota</taxon>
        <taxon>Flavobacteriia</taxon>
        <taxon>Flavobacteriales</taxon>
        <taxon>Flavobacteriaceae</taxon>
        <taxon>Flavobacterium</taxon>
    </lineage>
</organism>
<evidence type="ECO:0000256" key="1">
    <source>
        <dbReference type="SAM" id="SignalP"/>
    </source>
</evidence>
<name>A0A7W7IV12_9FLAO</name>
<dbReference type="EMBL" id="JACHLD010000001">
    <property type="protein sequence ID" value="MBB4800935.1"/>
    <property type="molecule type" value="Genomic_DNA"/>
</dbReference>
<dbReference type="RefSeq" id="WP_184158948.1">
    <property type="nucleotide sequence ID" value="NZ_JACHLD010000001.1"/>
</dbReference>
<protein>
    <recommendedName>
        <fullName evidence="4">PsbP protein</fullName>
    </recommendedName>
</protein>
<gene>
    <name evidence="2" type="ORF">HNP37_000974</name>
</gene>
<comment type="caution">
    <text evidence="2">The sequence shown here is derived from an EMBL/GenBank/DDBJ whole genome shotgun (WGS) entry which is preliminary data.</text>
</comment>